<dbReference type="GeneID" id="63724152"/>
<protein>
    <recommendedName>
        <fullName evidence="1">Cucumopine synthase C-terminal helical bundle domain-containing protein</fullName>
    </recommendedName>
</protein>
<evidence type="ECO:0000313" key="3">
    <source>
        <dbReference type="Proteomes" id="UP000184073"/>
    </source>
</evidence>
<dbReference type="InterPro" id="IPR040602">
    <property type="entry name" value="Cucumopine_C"/>
</dbReference>
<dbReference type="AlphaFoldDB" id="A0A1L9PH91"/>
<reference evidence="3" key="1">
    <citation type="journal article" date="2017" name="Genome Biol.">
        <title>Comparative genomics reveals high biological diversity and specific adaptations in the industrially and medically important fungal genus Aspergillus.</title>
        <authorList>
            <person name="de Vries R.P."/>
            <person name="Riley R."/>
            <person name="Wiebenga A."/>
            <person name="Aguilar-Osorio G."/>
            <person name="Amillis S."/>
            <person name="Uchima C.A."/>
            <person name="Anderluh G."/>
            <person name="Asadollahi M."/>
            <person name="Askin M."/>
            <person name="Barry K."/>
            <person name="Battaglia E."/>
            <person name="Bayram O."/>
            <person name="Benocci T."/>
            <person name="Braus-Stromeyer S.A."/>
            <person name="Caldana C."/>
            <person name="Canovas D."/>
            <person name="Cerqueira G.C."/>
            <person name="Chen F."/>
            <person name="Chen W."/>
            <person name="Choi C."/>
            <person name="Clum A."/>
            <person name="Dos Santos R.A."/>
            <person name="Damasio A.R."/>
            <person name="Diallinas G."/>
            <person name="Emri T."/>
            <person name="Fekete E."/>
            <person name="Flipphi M."/>
            <person name="Freyberg S."/>
            <person name="Gallo A."/>
            <person name="Gournas C."/>
            <person name="Habgood R."/>
            <person name="Hainaut M."/>
            <person name="Harispe M.L."/>
            <person name="Henrissat B."/>
            <person name="Hilden K.S."/>
            <person name="Hope R."/>
            <person name="Hossain A."/>
            <person name="Karabika E."/>
            <person name="Karaffa L."/>
            <person name="Karanyi Z."/>
            <person name="Krasevec N."/>
            <person name="Kuo A."/>
            <person name="Kusch H."/>
            <person name="LaButti K."/>
            <person name="Lagendijk E.L."/>
            <person name="Lapidus A."/>
            <person name="Levasseur A."/>
            <person name="Lindquist E."/>
            <person name="Lipzen A."/>
            <person name="Logrieco A.F."/>
            <person name="MacCabe A."/>
            <person name="Maekelae M.R."/>
            <person name="Malavazi I."/>
            <person name="Melin P."/>
            <person name="Meyer V."/>
            <person name="Mielnichuk N."/>
            <person name="Miskei M."/>
            <person name="Molnar A.P."/>
            <person name="Mule G."/>
            <person name="Ngan C.Y."/>
            <person name="Orejas M."/>
            <person name="Orosz E."/>
            <person name="Ouedraogo J.P."/>
            <person name="Overkamp K.M."/>
            <person name="Park H.-S."/>
            <person name="Perrone G."/>
            <person name="Piumi F."/>
            <person name="Punt P.J."/>
            <person name="Ram A.F."/>
            <person name="Ramon A."/>
            <person name="Rauscher S."/>
            <person name="Record E."/>
            <person name="Riano-Pachon D.M."/>
            <person name="Robert V."/>
            <person name="Roehrig J."/>
            <person name="Ruller R."/>
            <person name="Salamov A."/>
            <person name="Salih N.S."/>
            <person name="Samson R.A."/>
            <person name="Sandor E."/>
            <person name="Sanguinetti M."/>
            <person name="Schuetze T."/>
            <person name="Sepcic K."/>
            <person name="Shelest E."/>
            <person name="Sherlock G."/>
            <person name="Sophianopoulou V."/>
            <person name="Squina F.M."/>
            <person name="Sun H."/>
            <person name="Susca A."/>
            <person name="Todd R.B."/>
            <person name="Tsang A."/>
            <person name="Unkles S.E."/>
            <person name="van de Wiele N."/>
            <person name="van Rossen-Uffink D."/>
            <person name="Oliveira J.V."/>
            <person name="Vesth T.C."/>
            <person name="Visser J."/>
            <person name="Yu J.-H."/>
            <person name="Zhou M."/>
            <person name="Andersen M.R."/>
            <person name="Archer D.B."/>
            <person name="Baker S.E."/>
            <person name="Benoit I."/>
            <person name="Brakhage A.A."/>
            <person name="Braus G.H."/>
            <person name="Fischer R."/>
            <person name="Frisvad J.C."/>
            <person name="Goldman G.H."/>
            <person name="Houbraken J."/>
            <person name="Oakley B."/>
            <person name="Pocsi I."/>
            <person name="Scazzocchio C."/>
            <person name="Seiboth B."/>
            <person name="vanKuyk P.A."/>
            <person name="Wortman J."/>
            <person name="Dyer P.S."/>
            <person name="Grigoriev I.V."/>
        </authorList>
    </citation>
    <scope>NUCLEOTIDE SEQUENCE [LARGE SCALE GENOMIC DNA]</scope>
    <source>
        <strain evidence="3">CBS 583.65</strain>
    </source>
</reference>
<keyword evidence="3" id="KW-1185">Reference proteome</keyword>
<dbReference type="EMBL" id="KV878127">
    <property type="protein sequence ID" value="OJJ00836.1"/>
    <property type="molecule type" value="Genomic_DNA"/>
</dbReference>
<name>A0A1L9PH91_ASPVE</name>
<dbReference type="Gene3D" id="2.40.100.20">
    <property type="match status" value="1"/>
</dbReference>
<dbReference type="Pfam" id="PF18631">
    <property type="entry name" value="Cucumopine_C"/>
    <property type="match status" value="1"/>
</dbReference>
<dbReference type="VEuPathDB" id="FungiDB:ASPVEDRAFT_165969"/>
<dbReference type="Proteomes" id="UP000184073">
    <property type="component" value="Unassembled WGS sequence"/>
</dbReference>
<sequence length="332" mass="37059">MSSTIDSPRSIKIKWPQLDITVTAVMNGEANPDLVNLLYEHLPYRSLQNHALVSGDHLYHLVPSERLIYTKVNHAVPNRVTEPDGTVFLSGLQHLAIKYGPLTEYLPAAPCGNIVAEDMDSLARAGNAIWNACNHSKQVIEVIVWDAASCEPTGHLPLSLERTGVSREVRDLVDAIHNETEKSWSAISPDLELVHTGCAQSRAGSKSCYFSTMVFINGEIRPLGYNILNNILKVAQTEPDFELHHLVKIFRIFASVPAEFVGYTGANSLCHMYRQIERMIEENVSGNDNRKEAREDFLAMVSAFAKYVNLLNAQNLHIFPWGHGKDYPLSLN</sequence>
<feature type="domain" description="Cucumopine synthase C-terminal helical bundle" evidence="1">
    <location>
        <begin position="169"/>
        <end position="318"/>
    </location>
</feature>
<dbReference type="RefSeq" id="XP_040666598.1">
    <property type="nucleotide sequence ID" value="XM_040808641.1"/>
</dbReference>
<evidence type="ECO:0000259" key="1">
    <source>
        <dbReference type="Pfam" id="PF18631"/>
    </source>
</evidence>
<accession>A0A1L9PH91</accession>
<dbReference type="OrthoDB" id="4299926at2759"/>
<evidence type="ECO:0000313" key="2">
    <source>
        <dbReference type="EMBL" id="OJJ00836.1"/>
    </source>
</evidence>
<proteinExistence type="predicted"/>
<gene>
    <name evidence="2" type="ORF">ASPVEDRAFT_165969</name>
</gene>
<organism evidence="2 3">
    <name type="scientific">Aspergillus versicolor CBS 583.65</name>
    <dbReference type="NCBI Taxonomy" id="1036611"/>
    <lineage>
        <taxon>Eukaryota</taxon>
        <taxon>Fungi</taxon>
        <taxon>Dikarya</taxon>
        <taxon>Ascomycota</taxon>
        <taxon>Pezizomycotina</taxon>
        <taxon>Eurotiomycetes</taxon>
        <taxon>Eurotiomycetidae</taxon>
        <taxon>Eurotiales</taxon>
        <taxon>Aspergillaceae</taxon>
        <taxon>Aspergillus</taxon>
        <taxon>Aspergillus subgen. Nidulantes</taxon>
    </lineage>
</organism>